<evidence type="ECO:0000313" key="6">
    <source>
        <dbReference type="Proteomes" id="UP001180845"/>
    </source>
</evidence>
<dbReference type="Pfam" id="PF13087">
    <property type="entry name" value="AAA_12"/>
    <property type="match status" value="1"/>
</dbReference>
<dbReference type="PANTHER" id="PTHR10887:SF530">
    <property type="entry name" value="SUPERFAMILY I DNA HELICASES"/>
    <property type="match status" value="1"/>
</dbReference>
<dbReference type="PANTHER" id="PTHR10887">
    <property type="entry name" value="DNA2/NAM7 HELICASE FAMILY"/>
    <property type="match status" value="1"/>
</dbReference>
<feature type="compositionally biased region" description="Acidic residues" evidence="1">
    <location>
        <begin position="1799"/>
        <end position="1820"/>
    </location>
</feature>
<dbReference type="InterPro" id="IPR049468">
    <property type="entry name" value="Restrct_endonuc-II-like_dom"/>
</dbReference>
<accession>A0AAE3ZIJ0</accession>
<dbReference type="Pfam" id="PF13195">
    <property type="entry name" value="DUF4011"/>
    <property type="match status" value="1"/>
</dbReference>
<dbReference type="InterPro" id="IPR027417">
    <property type="entry name" value="P-loop_NTPase"/>
</dbReference>
<dbReference type="Pfam" id="PF18741">
    <property type="entry name" value="MTES_1575"/>
    <property type="match status" value="1"/>
</dbReference>
<feature type="domain" description="DNA2/NAM7 helicase helicase" evidence="2">
    <location>
        <begin position="683"/>
        <end position="775"/>
    </location>
</feature>
<feature type="compositionally biased region" description="Basic and acidic residues" evidence="1">
    <location>
        <begin position="1748"/>
        <end position="1760"/>
    </location>
</feature>
<feature type="compositionally biased region" description="Low complexity" evidence="1">
    <location>
        <begin position="1786"/>
        <end position="1797"/>
    </location>
</feature>
<dbReference type="InterPro" id="IPR041677">
    <property type="entry name" value="DNA2/NAM7_AAA_11"/>
</dbReference>
<comment type="caution">
    <text evidence="5">The sequence shown here is derived from an EMBL/GenBank/DDBJ whole genome shotgun (WGS) entry which is preliminary data.</text>
</comment>
<organism evidence="5 6">
    <name type="scientific">Haloactinomyces albus</name>
    <dbReference type="NCBI Taxonomy" id="1352928"/>
    <lineage>
        <taxon>Bacteria</taxon>
        <taxon>Bacillati</taxon>
        <taxon>Actinomycetota</taxon>
        <taxon>Actinomycetes</taxon>
        <taxon>Actinopolysporales</taxon>
        <taxon>Actinopolysporaceae</taxon>
        <taxon>Haloactinomyces</taxon>
    </lineage>
</organism>
<dbReference type="RefSeq" id="WP_310277648.1">
    <property type="nucleotide sequence ID" value="NZ_JAVDXW010000001.1"/>
</dbReference>
<evidence type="ECO:0000259" key="3">
    <source>
        <dbReference type="Pfam" id="PF13087"/>
    </source>
</evidence>
<feature type="compositionally biased region" description="Acidic residues" evidence="1">
    <location>
        <begin position="1731"/>
        <end position="1744"/>
    </location>
</feature>
<dbReference type="EMBL" id="JAVDXW010000001">
    <property type="protein sequence ID" value="MDR7304234.1"/>
    <property type="molecule type" value="Genomic_DNA"/>
</dbReference>
<dbReference type="CDD" id="cd18808">
    <property type="entry name" value="SF1_C_Upf1"/>
    <property type="match status" value="1"/>
</dbReference>
<feature type="region of interest" description="Disordered" evidence="1">
    <location>
        <begin position="379"/>
        <end position="399"/>
    </location>
</feature>
<keyword evidence="6" id="KW-1185">Reference proteome</keyword>
<dbReference type="GO" id="GO:0004386">
    <property type="term" value="F:helicase activity"/>
    <property type="evidence" value="ECO:0007669"/>
    <property type="project" value="InterPro"/>
</dbReference>
<protein>
    <recommendedName>
        <fullName evidence="7">Part of AAA domain-containing protein</fullName>
    </recommendedName>
</protein>
<feature type="domain" description="DNA2/NAM7 helicase-like C-terminal" evidence="3">
    <location>
        <begin position="1383"/>
        <end position="1578"/>
    </location>
</feature>
<sequence>MNDAPFAEAEHSDDRLRLALQYPPALNYALVHNRVPIVRRVVVDNLTGGELRDLDVTMELVGPNGRLAGPWQRRVTSIAAGSHVSWDTFADFEPDPAALAHTDEAFPAHYAVTVHSAGERSTELTAPCEVLAHNEWFNSPALYDSIAAFVQPSTTAVSRILRSAATLIEEKTGAGALEGYQSGPERASLIAGAIYEALRGESITYVGMPASFEDTGQKVRTTAGVLADRLGNCIDLSVTYAACLEAAGLHSLIVITEGHAFAGFFRQPSQLPETVSLEANHIVNLVESGTVAPVELTSTGPGTESMTFTQAVTAGLGQVRSPHRDLRGAIDIHLAHRSGIRPLPSGDRLPEEAQDEETVVLEPAAGPAIALPDEFVTTEASTGEDDGPRDPLPEAPPRIEQWRRRLLDLSLRNPLLKLPARGKGLDLHVPEGALASLDDLVHRHESITVLPQDRISGVHELAGIRRAQDLDDTVLADRLTADHAVYGHVSEEHYVRRMRALQRDARTMVQETGSNYLYLTLGALVHRDKSGEARAPLFLLPVRIEGGTGNKPYAIVIDGDELAAPNYSLIEWLRVKHSLRIPELESPATDDSGIDIPHTLAMISRRLVDNDLHHRVDSTASLRLLQFSTAQMQRDLTGNWRTMMDNPVVRHLVETPGSPFRDPQADGDVTVDESALHLPIPADGSQMKAVAMAEQGRSFVLEGPPGTGKSQTITNLIAHTIAAGRKVLFVAEKQAALDVVKRRLTDIGFDRFCLDLHGRKQSLPTIKQQLKDALRHEADSDTHTFTAAETAFRKRLETLRRHPQHVHERNVAGYSVWSAHEAVLALGHGPVADLPRSFLALPEQQRLAVEHVARELPTVLGSARTRPEHPWRISGLRSVDPAAAEAFRSAATELEQARAALHRLPEPLRTAVGELAGPGALAATLGAARLAAGGYPTDAANTEPTLRPGWDAGFDAAHQALRRFHDEHQHVLRVFAPDLFEHPELDTWQAEAEAAQRTMWRKKKKRRDVLERVRPHIADADEVTEDTVCDLLTAAKTARSAAGEVMQHVLELGGLRLAPGWRPTHPQALQALEAARGHAVTWRQVRLHHPNLATLYSRFAGQLPCAELELIAQSWRHWLGMLATRETEFARWRRGQDWTAAWDRDGAAWADELHASGLLPLDRWSAVLTRADTLEAAGLSAFVRQLLDGEILARDADEAFQRGQATTALDERLSHADLHFFDGAAHTHEVQEYLDAGARLRRITPEKLASDVLRNRPPVSTDTSSRDGELVRQLERKRSGLSFRDMLARYPDTITGLTPCFLMSPASVANFLDQDAVQFDLVVFDEASQIRVAEAVGAMGRARSVVVVGDSKQMPPTSMMETGHGDDDTGDDEADAVAEDMDSILTECVESGLPQVWLTWHYRSSDETLISFSNAYYYEGQLASLPSPGSGPHNGVSARRVAGVYDRGNRASRTNDIEATEIITEISRMLADPATQDRSIGVVTFNIQQRDLLLNLLESSDDPRIQTALAREDGEALFVKNLENVQGDERDVVLFSLAFSVDPGTGRLPLNFGPLTKVGGERRLNVAITRARSQVLLFSSFDPADIDLNRTNSVGLRHLRAYLDMAVNGTERIGELSAQRQRRDDQILTDIAAALRERGYEVATRYGLSHFTVDLAVCVPGSRRRQVAILLDGPEWAQRPTVADRDAAPRLLESIMGWPGVVRLWLPAWISDRAAVLEAIDEAMDRATASEEPEAAFDTGDLELGEPGSRDPDAGERASEESDAGGAKLSGTLTNPEPSEEWQQDSGAGSPAAGAVGEDFPDFPPEDGIESGDVGEVDDVTEVRDGPTPVRAAPAPPVEAPRAQEPQVEVLPDETAVPGPGDPFAAYEPGLIGSKEDLNDLDRDPRVRRLVRQLLEEVTNAEGPVEEWRLARLVLECFGFQRARSPRVEAVLQRLPVHLTRRESELGTYVWPEHLNPETWRGFRKSRQLPGDRSLEEICPEEIVNAMCHALSERRIISTDELYKTTLNLLGHKRKTGNIRSILESAERIGIESGRLSKAKYDRRARDE</sequence>
<evidence type="ECO:0000259" key="2">
    <source>
        <dbReference type="Pfam" id="PF13086"/>
    </source>
</evidence>
<dbReference type="InterPro" id="IPR041679">
    <property type="entry name" value="DNA2/NAM7-like_C"/>
</dbReference>
<feature type="domain" description="Restriction endonuclease type II-like" evidence="4">
    <location>
        <begin position="1630"/>
        <end position="1723"/>
    </location>
</feature>
<evidence type="ECO:0000259" key="4">
    <source>
        <dbReference type="Pfam" id="PF18741"/>
    </source>
</evidence>
<dbReference type="Proteomes" id="UP001180845">
    <property type="component" value="Unassembled WGS sequence"/>
</dbReference>
<dbReference type="SUPFAM" id="SSF52540">
    <property type="entry name" value="P-loop containing nucleoside triphosphate hydrolases"/>
    <property type="match status" value="1"/>
</dbReference>
<name>A0AAE3ZIJ0_9ACTN</name>
<dbReference type="InterPro" id="IPR025103">
    <property type="entry name" value="DUF4011"/>
</dbReference>
<dbReference type="Pfam" id="PF13086">
    <property type="entry name" value="AAA_11"/>
    <property type="match status" value="1"/>
</dbReference>
<dbReference type="InterPro" id="IPR047187">
    <property type="entry name" value="SF1_C_Upf1"/>
</dbReference>
<reference evidence="5" key="1">
    <citation type="submission" date="2023-07" db="EMBL/GenBank/DDBJ databases">
        <title>Sequencing the genomes of 1000 actinobacteria strains.</title>
        <authorList>
            <person name="Klenk H.-P."/>
        </authorList>
    </citation>
    <scope>NUCLEOTIDE SEQUENCE</scope>
    <source>
        <strain evidence="5">DSM 45977</strain>
    </source>
</reference>
<dbReference type="InterPro" id="IPR045055">
    <property type="entry name" value="DNA2/NAM7-like"/>
</dbReference>
<evidence type="ECO:0008006" key="7">
    <source>
        <dbReference type="Google" id="ProtNLM"/>
    </source>
</evidence>
<evidence type="ECO:0000313" key="5">
    <source>
        <dbReference type="EMBL" id="MDR7304234.1"/>
    </source>
</evidence>
<gene>
    <name evidence="5" type="ORF">JOF55_004415</name>
</gene>
<evidence type="ECO:0000256" key="1">
    <source>
        <dbReference type="SAM" id="MobiDB-lite"/>
    </source>
</evidence>
<dbReference type="Gene3D" id="3.40.50.300">
    <property type="entry name" value="P-loop containing nucleotide triphosphate hydrolases"/>
    <property type="match status" value="3"/>
</dbReference>
<proteinExistence type="predicted"/>
<feature type="region of interest" description="Disordered" evidence="1">
    <location>
        <begin position="1726"/>
        <end position="1845"/>
    </location>
</feature>